<protein>
    <submittedName>
        <fullName evidence="7">ABC-2 type transport system permease protein</fullName>
    </submittedName>
</protein>
<evidence type="ECO:0000256" key="4">
    <source>
        <dbReference type="ARBA" id="ARBA00023136"/>
    </source>
</evidence>
<evidence type="ECO:0000259" key="6">
    <source>
        <dbReference type="Pfam" id="PF01061"/>
    </source>
</evidence>
<name>A0AAE4C8Y9_9MICC</name>
<dbReference type="InterPro" id="IPR051784">
    <property type="entry name" value="Nod_factor_ABC_transporter"/>
</dbReference>
<evidence type="ECO:0000313" key="8">
    <source>
        <dbReference type="Proteomes" id="UP001247307"/>
    </source>
</evidence>
<reference evidence="7" key="1">
    <citation type="submission" date="2023-07" db="EMBL/GenBank/DDBJ databases">
        <title>Sequencing the genomes of 1000 actinobacteria strains.</title>
        <authorList>
            <person name="Klenk H.-P."/>
        </authorList>
    </citation>
    <scope>NUCLEOTIDE SEQUENCE</scope>
    <source>
        <strain evidence="7">DSM 13988</strain>
    </source>
</reference>
<keyword evidence="4 5" id="KW-0472">Membrane</keyword>
<sequence>MSRASVFAAFVERDLRKDLKSLPGVFAELFLQPILFLFVFAFVLPAVGGIDRGYLGVLVPGLAAMTAVSSGITGVCLPVLIELHYTREIDDRLAAPVPARFVALAKMTHSVIRAFLGAICFVLVAWALVGKSPFEYGPGLFLGAFLGAFVGSGIGMLLAGFVDVKNIDAVAAASVSLVGFTGCAQYSWASLSALPAFQWVTLLNPLTYASELTRAASTHSLAPALCVAVLSVLAVVTWAAGARRFGVIVAR</sequence>
<feature type="transmembrane region" description="Helical" evidence="5">
    <location>
        <begin position="53"/>
        <end position="81"/>
    </location>
</feature>
<feature type="transmembrane region" description="Helical" evidence="5">
    <location>
        <begin position="221"/>
        <end position="241"/>
    </location>
</feature>
<gene>
    <name evidence="7" type="ORF">J2S35_001825</name>
</gene>
<keyword evidence="8" id="KW-1185">Reference proteome</keyword>
<feature type="transmembrane region" description="Helical" evidence="5">
    <location>
        <begin position="25"/>
        <end position="47"/>
    </location>
</feature>
<evidence type="ECO:0000256" key="5">
    <source>
        <dbReference type="SAM" id="Phobius"/>
    </source>
</evidence>
<dbReference type="InterPro" id="IPR013525">
    <property type="entry name" value="ABC2_TM"/>
</dbReference>
<organism evidence="7 8">
    <name type="scientific">Falsarthrobacter nasiphocae</name>
    <dbReference type="NCBI Taxonomy" id="189863"/>
    <lineage>
        <taxon>Bacteria</taxon>
        <taxon>Bacillati</taxon>
        <taxon>Actinomycetota</taxon>
        <taxon>Actinomycetes</taxon>
        <taxon>Micrococcales</taxon>
        <taxon>Micrococcaceae</taxon>
        <taxon>Falsarthrobacter</taxon>
    </lineage>
</organism>
<dbReference type="PANTHER" id="PTHR43229">
    <property type="entry name" value="NODULATION PROTEIN J"/>
    <property type="match status" value="1"/>
</dbReference>
<evidence type="ECO:0000256" key="1">
    <source>
        <dbReference type="ARBA" id="ARBA00004141"/>
    </source>
</evidence>
<accession>A0AAE4C8Y9</accession>
<dbReference type="PANTHER" id="PTHR43229:SF3">
    <property type="entry name" value="ABC-TYPE MULTIDRUG TRANSPORT SYSTEM, PERMEASE COMPONENT"/>
    <property type="match status" value="1"/>
</dbReference>
<evidence type="ECO:0000313" key="7">
    <source>
        <dbReference type="EMBL" id="MDR6892885.1"/>
    </source>
</evidence>
<dbReference type="Proteomes" id="UP001247307">
    <property type="component" value="Unassembled WGS sequence"/>
</dbReference>
<comment type="subcellular location">
    <subcellularLocation>
        <location evidence="1">Membrane</location>
        <topology evidence="1">Multi-pass membrane protein</topology>
    </subcellularLocation>
</comment>
<dbReference type="RefSeq" id="WP_309852610.1">
    <property type="nucleotide sequence ID" value="NZ_BAAAIU010000004.1"/>
</dbReference>
<dbReference type="AlphaFoldDB" id="A0AAE4C8Y9"/>
<feature type="transmembrane region" description="Helical" evidence="5">
    <location>
        <begin position="110"/>
        <end position="129"/>
    </location>
</feature>
<evidence type="ECO:0000256" key="3">
    <source>
        <dbReference type="ARBA" id="ARBA00022989"/>
    </source>
</evidence>
<proteinExistence type="predicted"/>
<comment type="caution">
    <text evidence="7">The sequence shown here is derived from an EMBL/GenBank/DDBJ whole genome shotgun (WGS) entry which is preliminary data.</text>
</comment>
<dbReference type="GO" id="GO:0140359">
    <property type="term" value="F:ABC-type transporter activity"/>
    <property type="evidence" value="ECO:0007669"/>
    <property type="project" value="InterPro"/>
</dbReference>
<feature type="transmembrane region" description="Helical" evidence="5">
    <location>
        <begin position="141"/>
        <end position="162"/>
    </location>
</feature>
<keyword evidence="2 5" id="KW-0812">Transmembrane</keyword>
<keyword evidence="3 5" id="KW-1133">Transmembrane helix</keyword>
<dbReference type="EMBL" id="JAVDUI010000001">
    <property type="protein sequence ID" value="MDR6892885.1"/>
    <property type="molecule type" value="Genomic_DNA"/>
</dbReference>
<evidence type="ECO:0000256" key="2">
    <source>
        <dbReference type="ARBA" id="ARBA00022692"/>
    </source>
</evidence>
<dbReference type="Pfam" id="PF01061">
    <property type="entry name" value="ABC2_membrane"/>
    <property type="match status" value="1"/>
</dbReference>
<feature type="transmembrane region" description="Helical" evidence="5">
    <location>
        <begin position="169"/>
        <end position="189"/>
    </location>
</feature>
<feature type="domain" description="ABC-2 type transporter transmembrane" evidence="6">
    <location>
        <begin position="29"/>
        <end position="215"/>
    </location>
</feature>
<dbReference type="GO" id="GO:0016020">
    <property type="term" value="C:membrane"/>
    <property type="evidence" value="ECO:0007669"/>
    <property type="project" value="UniProtKB-SubCell"/>
</dbReference>